<dbReference type="InterPro" id="IPR013096">
    <property type="entry name" value="Cupin_2"/>
</dbReference>
<dbReference type="InterPro" id="IPR011051">
    <property type="entry name" value="RmlC_Cupin_sf"/>
</dbReference>
<name>A0ABW5BG98_9PROT</name>
<feature type="chain" id="PRO_5046951896" evidence="1">
    <location>
        <begin position="26"/>
        <end position="141"/>
    </location>
</feature>
<dbReference type="EMBL" id="JBHUII010000001">
    <property type="protein sequence ID" value="MFD2205107.1"/>
    <property type="molecule type" value="Genomic_DNA"/>
</dbReference>
<reference evidence="4" key="1">
    <citation type="journal article" date="2019" name="Int. J. Syst. Evol. Microbiol.">
        <title>The Global Catalogue of Microorganisms (GCM) 10K type strain sequencing project: providing services to taxonomists for standard genome sequencing and annotation.</title>
        <authorList>
            <consortium name="The Broad Institute Genomics Platform"/>
            <consortium name="The Broad Institute Genome Sequencing Center for Infectious Disease"/>
            <person name="Wu L."/>
            <person name="Ma J."/>
        </authorList>
    </citation>
    <scope>NUCLEOTIDE SEQUENCE [LARGE SCALE GENOMIC DNA]</scope>
    <source>
        <strain evidence="4">CGMCC 4.7192</strain>
    </source>
</reference>
<comment type="caution">
    <text evidence="3">The sequence shown here is derived from an EMBL/GenBank/DDBJ whole genome shotgun (WGS) entry which is preliminary data.</text>
</comment>
<accession>A0ABW5BG98</accession>
<dbReference type="Pfam" id="PF07883">
    <property type="entry name" value="Cupin_2"/>
    <property type="match status" value="1"/>
</dbReference>
<evidence type="ECO:0000313" key="3">
    <source>
        <dbReference type="EMBL" id="MFD2205107.1"/>
    </source>
</evidence>
<feature type="domain" description="Cupin type-2" evidence="2">
    <location>
        <begin position="54"/>
        <end position="125"/>
    </location>
</feature>
<dbReference type="SUPFAM" id="SSF51182">
    <property type="entry name" value="RmlC-like cupins"/>
    <property type="match status" value="1"/>
</dbReference>
<sequence>MRSLLILLTTVLIFMAELAPNTTMAHGNDNKNRRQLLLKETLTNVPGHNLTAITVELAPGNVSPAHEHNGFVFVYVLSGKVRSQLGNAQAVDYVTGDSWVEPPGVVHTLTQNLSDKEVAKLLAVFVHKSGSKLTTSGEIEQ</sequence>
<feature type="signal peptide" evidence="1">
    <location>
        <begin position="1"/>
        <end position="25"/>
    </location>
</feature>
<dbReference type="PANTHER" id="PTHR38599:SF1">
    <property type="entry name" value="CUPIN DOMAIN PROTEIN (AFU_ORTHOLOGUE AFUA_3G13620)"/>
    <property type="match status" value="1"/>
</dbReference>
<dbReference type="Proteomes" id="UP001597294">
    <property type="component" value="Unassembled WGS sequence"/>
</dbReference>
<dbReference type="PANTHER" id="PTHR38599">
    <property type="entry name" value="CUPIN DOMAIN PROTEIN (AFU_ORTHOLOGUE AFUA_3G13620)"/>
    <property type="match status" value="1"/>
</dbReference>
<keyword evidence="1" id="KW-0732">Signal</keyword>
<evidence type="ECO:0000313" key="4">
    <source>
        <dbReference type="Proteomes" id="UP001597294"/>
    </source>
</evidence>
<keyword evidence="4" id="KW-1185">Reference proteome</keyword>
<dbReference type="Gene3D" id="2.60.120.10">
    <property type="entry name" value="Jelly Rolls"/>
    <property type="match status" value="1"/>
</dbReference>
<dbReference type="RefSeq" id="WP_380249330.1">
    <property type="nucleotide sequence ID" value="NZ_JBHUII010000001.1"/>
</dbReference>
<organism evidence="3 4">
    <name type="scientific">Kiloniella antarctica</name>
    <dbReference type="NCBI Taxonomy" id="1550907"/>
    <lineage>
        <taxon>Bacteria</taxon>
        <taxon>Pseudomonadati</taxon>
        <taxon>Pseudomonadota</taxon>
        <taxon>Alphaproteobacteria</taxon>
        <taxon>Rhodospirillales</taxon>
        <taxon>Kiloniellaceae</taxon>
        <taxon>Kiloniella</taxon>
    </lineage>
</organism>
<evidence type="ECO:0000256" key="1">
    <source>
        <dbReference type="SAM" id="SignalP"/>
    </source>
</evidence>
<protein>
    <submittedName>
        <fullName evidence="3">Cupin domain-containing protein</fullName>
    </submittedName>
</protein>
<proteinExistence type="predicted"/>
<dbReference type="CDD" id="cd02234">
    <property type="entry name" value="cupin_BLR7677-like"/>
    <property type="match status" value="1"/>
</dbReference>
<gene>
    <name evidence="3" type="ORF">ACFSKO_05780</name>
</gene>
<evidence type="ECO:0000259" key="2">
    <source>
        <dbReference type="Pfam" id="PF07883"/>
    </source>
</evidence>
<dbReference type="InterPro" id="IPR014710">
    <property type="entry name" value="RmlC-like_jellyroll"/>
</dbReference>